<evidence type="ECO:0000256" key="1">
    <source>
        <dbReference type="PROSITE-ProRule" id="PRU00047"/>
    </source>
</evidence>
<proteinExistence type="predicted"/>
<evidence type="ECO:0000313" key="3">
    <source>
        <dbReference type="EMBL" id="JAT35371.1"/>
    </source>
</evidence>
<dbReference type="PROSITE" id="PS50158">
    <property type="entry name" value="ZF_CCHC"/>
    <property type="match status" value="2"/>
</dbReference>
<name>A0A1B6MHK7_9HEMI</name>
<keyword evidence="1" id="KW-0863">Zinc-finger</keyword>
<accession>A0A1B6MHK7</accession>
<dbReference type="InterPro" id="IPR001878">
    <property type="entry name" value="Znf_CCHC"/>
</dbReference>
<dbReference type="AlphaFoldDB" id="A0A1B6MHK7"/>
<dbReference type="Gene3D" id="4.10.60.10">
    <property type="entry name" value="Zinc finger, CCHC-type"/>
    <property type="match status" value="1"/>
</dbReference>
<sequence length="370" mass="41966">ACDNNEWTSKEKATALVLALRGPAAELLQILPKDQEMNFDSLIKAIELRYGDQHMHQVYRIQLRNRSQHIGESLQQLHTDVERLAHLAYAHGNPDFINEIATDAFTNAIADLDLQQALCLAGKKNISEALAFALAYESAKQASQSAVRVRQVTMYDPVDNPRPSVRQRTKIRVPCWQCGMQGHIQRGCQKKCSLECWNCGNTGHIQRYCPNRHGIRRRRSQTPLRSFGRSQYLTPYRSKAQRRCDSRSRDQSISERSYNGERLNQCKLRKTGFEAMVVQSDGPKSTIQVSSFKKGINSLMVLWNYDCDIVVDTATAKSILRRSLFQEETLSNPGRYTLRTATGEEASVYGEVTLNTHLRSVILAHTYCVG</sequence>
<feature type="non-terminal residue" evidence="3">
    <location>
        <position position="1"/>
    </location>
</feature>
<dbReference type="GO" id="GO:0008270">
    <property type="term" value="F:zinc ion binding"/>
    <property type="evidence" value="ECO:0007669"/>
    <property type="project" value="UniProtKB-KW"/>
</dbReference>
<reference evidence="3" key="1">
    <citation type="submission" date="2015-11" db="EMBL/GenBank/DDBJ databases">
        <title>De novo transcriptome assembly of four potential Pierce s Disease insect vectors from Arizona vineyards.</title>
        <authorList>
            <person name="Tassone E.E."/>
        </authorList>
    </citation>
    <scope>NUCLEOTIDE SEQUENCE</scope>
</reference>
<dbReference type="PANTHER" id="PTHR45823">
    <property type="entry name" value="T-SNARE COILED-COIL HOMOLOGY DOMAIN-CONTAINING PROTEIN"/>
    <property type="match status" value="1"/>
</dbReference>
<organism evidence="3">
    <name type="scientific">Graphocephala atropunctata</name>
    <dbReference type="NCBI Taxonomy" id="36148"/>
    <lineage>
        <taxon>Eukaryota</taxon>
        <taxon>Metazoa</taxon>
        <taxon>Ecdysozoa</taxon>
        <taxon>Arthropoda</taxon>
        <taxon>Hexapoda</taxon>
        <taxon>Insecta</taxon>
        <taxon>Pterygota</taxon>
        <taxon>Neoptera</taxon>
        <taxon>Paraneoptera</taxon>
        <taxon>Hemiptera</taxon>
        <taxon>Auchenorrhyncha</taxon>
        <taxon>Membracoidea</taxon>
        <taxon>Cicadellidae</taxon>
        <taxon>Cicadellinae</taxon>
        <taxon>Cicadellini</taxon>
        <taxon>Graphocephala</taxon>
    </lineage>
</organism>
<dbReference type="SMART" id="SM00343">
    <property type="entry name" value="ZnF_C2HC"/>
    <property type="match status" value="2"/>
</dbReference>
<keyword evidence="1" id="KW-0479">Metal-binding</keyword>
<dbReference type="Pfam" id="PF00098">
    <property type="entry name" value="zf-CCHC"/>
    <property type="match status" value="1"/>
</dbReference>
<dbReference type="EMBL" id="GEBQ01004606">
    <property type="protein sequence ID" value="JAT35371.1"/>
    <property type="molecule type" value="Transcribed_RNA"/>
</dbReference>
<dbReference type="PANTHER" id="PTHR45823:SF1">
    <property type="entry name" value="T-SNARE COILED-COIL HOMOLOGY DOMAIN-CONTAINING PROTEIN"/>
    <property type="match status" value="1"/>
</dbReference>
<gene>
    <name evidence="3" type="ORF">g.29981</name>
</gene>
<protein>
    <recommendedName>
        <fullName evidence="2">CCHC-type domain-containing protein</fullName>
    </recommendedName>
</protein>
<dbReference type="GO" id="GO:0003676">
    <property type="term" value="F:nucleic acid binding"/>
    <property type="evidence" value="ECO:0007669"/>
    <property type="project" value="InterPro"/>
</dbReference>
<evidence type="ECO:0000259" key="2">
    <source>
        <dbReference type="PROSITE" id="PS50158"/>
    </source>
</evidence>
<feature type="domain" description="CCHC-type" evidence="2">
    <location>
        <begin position="196"/>
        <end position="211"/>
    </location>
</feature>
<dbReference type="InterPro" id="IPR036875">
    <property type="entry name" value="Znf_CCHC_sf"/>
</dbReference>
<dbReference type="SUPFAM" id="SSF57756">
    <property type="entry name" value="Retrovirus zinc finger-like domains"/>
    <property type="match status" value="1"/>
</dbReference>
<feature type="domain" description="CCHC-type" evidence="2">
    <location>
        <begin position="175"/>
        <end position="190"/>
    </location>
</feature>
<keyword evidence="1" id="KW-0862">Zinc</keyword>